<reference evidence="2 3" key="1">
    <citation type="submission" date="2019-05" db="EMBL/GenBank/DDBJ databases">
        <title>Another draft genome of Portunus trituberculatus and its Hox gene families provides insights of decapod evolution.</title>
        <authorList>
            <person name="Jeong J.-H."/>
            <person name="Song I."/>
            <person name="Kim S."/>
            <person name="Choi T."/>
            <person name="Kim D."/>
            <person name="Ryu S."/>
            <person name="Kim W."/>
        </authorList>
    </citation>
    <scope>NUCLEOTIDE SEQUENCE [LARGE SCALE GENOMIC DNA]</scope>
    <source>
        <tissue evidence="2">Muscle</tissue>
    </source>
</reference>
<keyword evidence="3" id="KW-1185">Reference proteome</keyword>
<dbReference type="AlphaFoldDB" id="A0A5B7F2V5"/>
<feature type="region of interest" description="Disordered" evidence="1">
    <location>
        <begin position="109"/>
        <end position="136"/>
    </location>
</feature>
<dbReference type="OrthoDB" id="6342757at2759"/>
<gene>
    <name evidence="2" type="ORF">E2C01_034939</name>
</gene>
<comment type="caution">
    <text evidence="2">The sequence shown here is derived from an EMBL/GenBank/DDBJ whole genome shotgun (WGS) entry which is preliminary data.</text>
</comment>
<dbReference type="Proteomes" id="UP000324222">
    <property type="component" value="Unassembled WGS sequence"/>
</dbReference>
<name>A0A5B7F2V5_PORTR</name>
<evidence type="ECO:0000256" key="1">
    <source>
        <dbReference type="SAM" id="MobiDB-lite"/>
    </source>
</evidence>
<organism evidence="2 3">
    <name type="scientific">Portunus trituberculatus</name>
    <name type="common">Swimming crab</name>
    <name type="synonym">Neptunus trituberculatus</name>
    <dbReference type="NCBI Taxonomy" id="210409"/>
    <lineage>
        <taxon>Eukaryota</taxon>
        <taxon>Metazoa</taxon>
        <taxon>Ecdysozoa</taxon>
        <taxon>Arthropoda</taxon>
        <taxon>Crustacea</taxon>
        <taxon>Multicrustacea</taxon>
        <taxon>Malacostraca</taxon>
        <taxon>Eumalacostraca</taxon>
        <taxon>Eucarida</taxon>
        <taxon>Decapoda</taxon>
        <taxon>Pleocyemata</taxon>
        <taxon>Brachyura</taxon>
        <taxon>Eubrachyura</taxon>
        <taxon>Portunoidea</taxon>
        <taxon>Portunidae</taxon>
        <taxon>Portuninae</taxon>
        <taxon>Portunus</taxon>
    </lineage>
</organism>
<sequence>MLPDTCADENIIGPRHLRDIALSTSHLKPPPDSPRFTADGSVMNLALGSFLAELKVKAKTTRAWIDVHEGMPVPLLSYKACRDLALIPAEFPQPISQVIHSRMRAREETRDGEVLVPQPPTSLPSAALSYTSPPPSLSTPAMDRALPFDNTTTPAQAKEFFFFREYSDVLMTKEDTTPYESTTNADTPAGGFATIHHLHTPADTTRFPGCHAAGTAVSGGVMMESLHLQVMIRHLGATHLLQSRIPLTWPYGICSDGRRLLSERTVWLCKVSRTA</sequence>
<evidence type="ECO:0000313" key="3">
    <source>
        <dbReference type="Proteomes" id="UP000324222"/>
    </source>
</evidence>
<accession>A0A5B7F2V5</accession>
<protein>
    <submittedName>
        <fullName evidence="2">Uncharacterized protein</fullName>
    </submittedName>
</protein>
<proteinExistence type="predicted"/>
<evidence type="ECO:0000313" key="2">
    <source>
        <dbReference type="EMBL" id="MPC41351.1"/>
    </source>
</evidence>
<dbReference type="EMBL" id="VSRR010005018">
    <property type="protein sequence ID" value="MPC41351.1"/>
    <property type="molecule type" value="Genomic_DNA"/>
</dbReference>